<protein>
    <submittedName>
        <fullName evidence="2">Uncharacterized protein</fullName>
    </submittedName>
</protein>
<evidence type="ECO:0000256" key="1">
    <source>
        <dbReference type="SAM" id="MobiDB-lite"/>
    </source>
</evidence>
<evidence type="ECO:0000313" key="3">
    <source>
        <dbReference type="Proteomes" id="UP000502345"/>
    </source>
</evidence>
<dbReference type="AlphaFoldDB" id="A0A6G9CP02"/>
<accession>A0A6G9CP02</accession>
<dbReference type="RefSeq" id="WP_166501950.1">
    <property type="nucleotide sequence ID" value="NZ_CP050124.1"/>
</dbReference>
<evidence type="ECO:0000313" key="2">
    <source>
        <dbReference type="EMBL" id="QIP38618.1"/>
    </source>
</evidence>
<dbReference type="EMBL" id="CP050124">
    <property type="protein sequence ID" value="QIP38618.1"/>
    <property type="molecule type" value="Genomic_DNA"/>
</dbReference>
<proteinExistence type="predicted"/>
<gene>
    <name evidence="2" type="ORF">G9444_1374</name>
</gene>
<dbReference type="Proteomes" id="UP000502345">
    <property type="component" value="Chromosome"/>
</dbReference>
<sequence>MTAYYSSLTTTAHCKRLVSSIKAFDIPVPKPLSDTLDAWQRMKSFAAPSDAVANEIKDKIVRGELTDAQLATLAAKGAAEQAARDYVASITGHETLYVRRFHDALDNGIADEIIDALRPKVDQAMAAIAAAKEHINGDESLEAFLNHADAEALDAWQSLPGYIATLDRAESILNDFLPGSSFPLFESSPATLRMSAFAVFFTDPSLGKLMEASQFSHTGRNGDRRDNPWYRVMTSIKLNTLAEAREYHRAYLEQDYETVNQTFRGTVTEDNGIVQDAPMPNPYRKPEPAES</sequence>
<feature type="region of interest" description="Disordered" evidence="1">
    <location>
        <begin position="270"/>
        <end position="291"/>
    </location>
</feature>
<reference evidence="2 3" key="1">
    <citation type="submission" date="2020-03" db="EMBL/GenBank/DDBJ databases">
        <title>Screen low temperature-resistant strains for efficient degradation of petroleum hydrocarbons under the low temperature.</title>
        <authorList>
            <person name="Wang Y."/>
            <person name="Chen J."/>
        </authorList>
    </citation>
    <scope>NUCLEOTIDE SEQUENCE [LARGE SCALE GENOMIC DNA]</scope>
    <source>
        <strain evidence="2 3">KB1</strain>
    </source>
</reference>
<name>A0A6G9CP02_RHOER</name>
<organism evidence="2 3">
    <name type="scientific">Rhodococcus erythropolis</name>
    <name type="common">Arthrobacter picolinophilus</name>
    <dbReference type="NCBI Taxonomy" id="1833"/>
    <lineage>
        <taxon>Bacteria</taxon>
        <taxon>Bacillati</taxon>
        <taxon>Actinomycetota</taxon>
        <taxon>Actinomycetes</taxon>
        <taxon>Mycobacteriales</taxon>
        <taxon>Nocardiaceae</taxon>
        <taxon>Rhodococcus</taxon>
        <taxon>Rhodococcus erythropolis group</taxon>
    </lineage>
</organism>